<dbReference type="SUPFAM" id="SSF117892">
    <property type="entry name" value="Band 7/SPFH domain"/>
    <property type="match status" value="1"/>
</dbReference>
<dbReference type="GO" id="GO:0006508">
    <property type="term" value="P:proteolysis"/>
    <property type="evidence" value="ECO:0007669"/>
    <property type="project" value="UniProtKB-KW"/>
</dbReference>
<dbReference type="FunFam" id="3.30.479.30:FF:000004">
    <property type="entry name" value="Putative membrane protease family, stomatin"/>
    <property type="match status" value="1"/>
</dbReference>
<feature type="region of interest" description="Disordered" evidence="6">
    <location>
        <begin position="296"/>
        <end position="319"/>
    </location>
</feature>
<dbReference type="PANTHER" id="PTHR43327">
    <property type="entry name" value="STOMATIN-LIKE PROTEIN 2, MITOCHONDRIAL"/>
    <property type="match status" value="1"/>
</dbReference>
<evidence type="ECO:0000259" key="7">
    <source>
        <dbReference type="SMART" id="SM00244"/>
    </source>
</evidence>
<keyword evidence="3" id="KW-0812">Transmembrane</keyword>
<dbReference type="AlphaFoldDB" id="A0A1H9U264"/>
<dbReference type="Pfam" id="PF01145">
    <property type="entry name" value="Band_7"/>
    <property type="match status" value="1"/>
</dbReference>
<name>A0A1H9U264_9ACTN</name>
<dbReference type="GO" id="GO:0005886">
    <property type="term" value="C:plasma membrane"/>
    <property type="evidence" value="ECO:0007669"/>
    <property type="project" value="UniProtKB-ARBA"/>
</dbReference>
<comment type="subcellular location">
    <subcellularLocation>
        <location evidence="1">Membrane</location>
        <topology evidence="1">Single-pass membrane protein</topology>
    </subcellularLocation>
</comment>
<dbReference type="STRING" id="64702.SAMN05443377_1353"/>
<dbReference type="GO" id="GO:0098552">
    <property type="term" value="C:side of membrane"/>
    <property type="evidence" value="ECO:0007669"/>
    <property type="project" value="UniProtKB-ARBA"/>
</dbReference>
<dbReference type="InterPro" id="IPR001972">
    <property type="entry name" value="Stomatin_HflK_fam"/>
</dbReference>
<dbReference type="InterPro" id="IPR036013">
    <property type="entry name" value="Band_7/SPFH_dom_sf"/>
</dbReference>
<feature type="compositionally biased region" description="Basic and acidic residues" evidence="6">
    <location>
        <begin position="426"/>
        <end position="442"/>
    </location>
</feature>
<dbReference type="CDD" id="cd08829">
    <property type="entry name" value="SPFH_paraslipin"/>
    <property type="match status" value="1"/>
</dbReference>
<evidence type="ECO:0000256" key="3">
    <source>
        <dbReference type="ARBA" id="ARBA00022692"/>
    </source>
</evidence>
<dbReference type="GO" id="GO:0008233">
    <property type="term" value="F:peptidase activity"/>
    <property type="evidence" value="ECO:0007669"/>
    <property type="project" value="UniProtKB-KW"/>
</dbReference>
<protein>
    <submittedName>
        <fullName evidence="8">Regulator of protease activity HflC, stomatin/prohibitin superfamily</fullName>
    </submittedName>
</protein>
<dbReference type="InterPro" id="IPR050710">
    <property type="entry name" value="Band7/mec-2_domain"/>
</dbReference>
<keyword evidence="4" id="KW-1133">Transmembrane helix</keyword>
<sequence>MVVTIVSILVAVVLVALLVRSVRVIRQQQVGVVERLGKFNRTLPPGPHLLVPIIDSVRYTMDMREAVVPFPPQGVITEDNLMVGIDSVIYYQVVDPVRAAYEAQNYIQAIEQLTMTTLRNIIGGLDLERTLTSREEINQKLRAVLDEATGKWGIKVNRVELRSIEPPATIRDAMEKGARAERDKRAAILLAEGQRQSQILSASGDREASILRAQGDRESAVLRAQADRQASMLRAEGEAQAITTTFSAIHAGRPTQSLLSYQYLRMLPNLARGDANKMWIVPSELNDALKGLGKLVGDQAGGPHGDEETEAEAAHFSAPEPVDVFAEIEEQKKLDEQKSQASVQQAIAEAEALEGRMSARLSTPGTATAKAREAAPTLAPGNDGPLGITTAQGTPGGPHSAGVPGTDDQDELSGPLGAPGGAEPGPHADRAGEPEAVRREEPQQGSEPGA</sequence>
<dbReference type="SMART" id="SM00244">
    <property type="entry name" value="PHB"/>
    <property type="match status" value="1"/>
</dbReference>
<keyword evidence="8" id="KW-0378">Hydrolase</keyword>
<comment type="similarity">
    <text evidence="2">Belongs to the band 7/mec-2 family.</text>
</comment>
<organism evidence="8 9">
    <name type="scientific">Propionibacterium cyclohexanicum</name>
    <dbReference type="NCBI Taxonomy" id="64702"/>
    <lineage>
        <taxon>Bacteria</taxon>
        <taxon>Bacillati</taxon>
        <taxon>Actinomycetota</taxon>
        <taxon>Actinomycetes</taxon>
        <taxon>Propionibacteriales</taxon>
        <taxon>Propionibacteriaceae</taxon>
        <taxon>Propionibacterium</taxon>
    </lineage>
</organism>
<dbReference type="RefSeq" id="WP_218139335.1">
    <property type="nucleotide sequence ID" value="NZ_FOGZ01000035.1"/>
</dbReference>
<keyword evidence="8" id="KW-0645">Protease</keyword>
<evidence type="ECO:0000313" key="9">
    <source>
        <dbReference type="Proteomes" id="UP000198815"/>
    </source>
</evidence>
<evidence type="ECO:0000313" key="8">
    <source>
        <dbReference type="EMBL" id="SES03254.1"/>
    </source>
</evidence>
<keyword evidence="9" id="KW-1185">Reference proteome</keyword>
<feature type="domain" description="Band 7" evidence="7">
    <location>
        <begin position="20"/>
        <end position="178"/>
    </location>
</feature>
<gene>
    <name evidence="8" type="ORF">SAMN05443377_1353</name>
</gene>
<dbReference type="PANTHER" id="PTHR43327:SF10">
    <property type="entry name" value="STOMATIN-LIKE PROTEIN 2, MITOCHONDRIAL"/>
    <property type="match status" value="1"/>
</dbReference>
<keyword evidence="5" id="KW-0472">Membrane</keyword>
<dbReference type="InterPro" id="IPR001107">
    <property type="entry name" value="Band_7"/>
</dbReference>
<proteinExistence type="inferred from homology"/>
<dbReference type="InterPro" id="IPR018080">
    <property type="entry name" value="Band_7/stomatin-like_CS"/>
</dbReference>
<reference evidence="8 9" key="1">
    <citation type="submission" date="2016-10" db="EMBL/GenBank/DDBJ databases">
        <authorList>
            <person name="de Groot N.N."/>
        </authorList>
    </citation>
    <scope>NUCLEOTIDE SEQUENCE [LARGE SCALE GENOMIC DNA]</scope>
    <source>
        <strain evidence="8 9">DSM 16859</strain>
    </source>
</reference>
<dbReference type="PRINTS" id="PR00721">
    <property type="entry name" value="STOMATIN"/>
</dbReference>
<dbReference type="Gene3D" id="3.30.479.30">
    <property type="entry name" value="Band 7 domain"/>
    <property type="match status" value="1"/>
</dbReference>
<dbReference type="EMBL" id="FOGZ01000035">
    <property type="protein sequence ID" value="SES03254.1"/>
    <property type="molecule type" value="Genomic_DNA"/>
</dbReference>
<evidence type="ECO:0000256" key="6">
    <source>
        <dbReference type="SAM" id="MobiDB-lite"/>
    </source>
</evidence>
<dbReference type="PROSITE" id="PS01270">
    <property type="entry name" value="BAND_7"/>
    <property type="match status" value="1"/>
</dbReference>
<accession>A0A1H9U264</accession>
<evidence type="ECO:0000256" key="2">
    <source>
        <dbReference type="ARBA" id="ARBA00008164"/>
    </source>
</evidence>
<dbReference type="Proteomes" id="UP000198815">
    <property type="component" value="Unassembled WGS sequence"/>
</dbReference>
<evidence type="ECO:0000256" key="1">
    <source>
        <dbReference type="ARBA" id="ARBA00004167"/>
    </source>
</evidence>
<evidence type="ECO:0000256" key="5">
    <source>
        <dbReference type="ARBA" id="ARBA00023136"/>
    </source>
</evidence>
<feature type="region of interest" description="Disordered" evidence="6">
    <location>
        <begin position="360"/>
        <end position="450"/>
    </location>
</feature>
<evidence type="ECO:0000256" key="4">
    <source>
        <dbReference type="ARBA" id="ARBA00022989"/>
    </source>
</evidence>